<dbReference type="PANTHER" id="PTHR23113">
    <property type="entry name" value="GUANINE NUCLEOTIDE EXCHANGE FACTOR"/>
    <property type="match status" value="1"/>
</dbReference>
<dbReference type="OrthoDB" id="10254377at2759"/>
<dbReference type="GeneID" id="14926333"/>
<dbReference type="Proteomes" id="UP000011083">
    <property type="component" value="Unassembled WGS sequence"/>
</dbReference>
<evidence type="ECO:0000259" key="4">
    <source>
        <dbReference type="PROSITE" id="PS50003"/>
    </source>
</evidence>
<evidence type="ECO:0000256" key="3">
    <source>
        <dbReference type="SAM" id="MobiDB-lite"/>
    </source>
</evidence>
<dbReference type="Gene3D" id="1.20.870.10">
    <property type="entry name" value="Son of sevenless (SoS) protein Chain: S domain 1"/>
    <property type="match status" value="1"/>
</dbReference>
<dbReference type="KEGG" id="acan:ACA1_290610"/>
<feature type="domain" description="PH" evidence="4">
    <location>
        <begin position="530"/>
        <end position="624"/>
    </location>
</feature>
<protein>
    <submittedName>
        <fullName evidence="7">RasGEF domain containing protein</fullName>
    </submittedName>
</protein>
<dbReference type="InterPro" id="IPR000651">
    <property type="entry name" value="Ras-like_Gua-exchang_fac_N"/>
</dbReference>
<dbReference type="PANTHER" id="PTHR23113:SF368">
    <property type="entry name" value="CELL DIVISION CONTROL PROTEIN 25"/>
    <property type="match status" value="1"/>
</dbReference>
<feature type="region of interest" description="Disordered" evidence="3">
    <location>
        <begin position="763"/>
        <end position="787"/>
    </location>
</feature>
<dbReference type="SMART" id="SM00233">
    <property type="entry name" value="PH"/>
    <property type="match status" value="2"/>
</dbReference>
<proteinExistence type="predicted"/>
<dbReference type="InterPro" id="IPR001849">
    <property type="entry name" value="PH_domain"/>
</dbReference>
<evidence type="ECO:0000259" key="6">
    <source>
        <dbReference type="PROSITE" id="PS50212"/>
    </source>
</evidence>
<feature type="compositionally biased region" description="Low complexity" evidence="3">
    <location>
        <begin position="283"/>
        <end position="301"/>
    </location>
</feature>
<feature type="region of interest" description="Disordered" evidence="3">
    <location>
        <begin position="1097"/>
        <end position="1116"/>
    </location>
</feature>
<organism evidence="7 8">
    <name type="scientific">Acanthamoeba castellanii (strain ATCC 30010 / Neff)</name>
    <dbReference type="NCBI Taxonomy" id="1257118"/>
    <lineage>
        <taxon>Eukaryota</taxon>
        <taxon>Amoebozoa</taxon>
        <taxon>Discosea</taxon>
        <taxon>Longamoebia</taxon>
        <taxon>Centramoebida</taxon>
        <taxon>Acanthamoebidae</taxon>
        <taxon>Acanthamoeba</taxon>
    </lineage>
</organism>
<dbReference type="SUPFAM" id="SSF48366">
    <property type="entry name" value="Ras GEF"/>
    <property type="match status" value="1"/>
</dbReference>
<dbReference type="InterPro" id="IPR011993">
    <property type="entry name" value="PH-like_dom_sf"/>
</dbReference>
<feature type="domain" description="N-terminal Ras-GEF" evidence="6">
    <location>
        <begin position="663"/>
        <end position="850"/>
    </location>
</feature>
<accession>L8HLJ9</accession>
<dbReference type="OMA" id="MKTICAN"/>
<feature type="compositionally biased region" description="Low complexity" evidence="3">
    <location>
        <begin position="319"/>
        <end position="353"/>
    </location>
</feature>
<dbReference type="PROSITE" id="PS50212">
    <property type="entry name" value="RASGEF_NTER"/>
    <property type="match status" value="1"/>
</dbReference>
<evidence type="ECO:0000259" key="5">
    <source>
        <dbReference type="PROSITE" id="PS50009"/>
    </source>
</evidence>
<dbReference type="CDD" id="cd00821">
    <property type="entry name" value="PH"/>
    <property type="match status" value="1"/>
</dbReference>
<name>L8HLJ9_ACACF</name>
<dbReference type="SUPFAM" id="SSF50729">
    <property type="entry name" value="PH domain-like"/>
    <property type="match status" value="2"/>
</dbReference>
<feature type="domain" description="PH" evidence="4">
    <location>
        <begin position="163"/>
        <end position="261"/>
    </location>
</feature>
<dbReference type="Gene3D" id="1.10.840.10">
    <property type="entry name" value="Ras guanine-nucleotide exchange factors catalytic domain"/>
    <property type="match status" value="1"/>
</dbReference>
<feature type="region of interest" description="Disordered" evidence="3">
    <location>
        <begin position="456"/>
        <end position="495"/>
    </location>
</feature>
<feature type="region of interest" description="Disordered" evidence="3">
    <location>
        <begin position="268"/>
        <end position="444"/>
    </location>
</feature>
<feature type="region of interest" description="Disordered" evidence="3">
    <location>
        <begin position="1"/>
        <end position="47"/>
    </location>
</feature>
<dbReference type="STRING" id="1257118.L8HLJ9"/>
<dbReference type="SMART" id="SM00147">
    <property type="entry name" value="RasGEF"/>
    <property type="match status" value="1"/>
</dbReference>
<dbReference type="GO" id="GO:0005085">
    <property type="term" value="F:guanyl-nucleotide exchange factor activity"/>
    <property type="evidence" value="ECO:0007669"/>
    <property type="project" value="UniProtKB-KW"/>
</dbReference>
<gene>
    <name evidence="7" type="ORF">ACA1_290610</name>
</gene>
<feature type="compositionally biased region" description="Low complexity" evidence="3">
    <location>
        <begin position="414"/>
        <end position="443"/>
    </location>
</feature>
<keyword evidence="8" id="KW-1185">Reference proteome</keyword>
<dbReference type="Pfam" id="PF00617">
    <property type="entry name" value="RasGEF"/>
    <property type="match status" value="1"/>
</dbReference>
<sequence>MDSMIRRTFSVGSDTRNGGSSASSLSPTTVVTPAQATNNFVGRRRSASESGGEWRVAISATHRRQTSPDQWTLYFEVAVENEKYTWSVLKSERQFEDLQALFLREDGRRSLRKCARGASTYMQAFEVLDPFFVETRSISSSTASALWSFLDPAYERAMSFLDSYQKEGPIQFFKKSGKWKALWVYLKNGFLCLTKMQGDKRCKKFIPVHHSVLAAAASQDLAGKFGIALTTGTSLQKCYRFAFNTSAERKSWMVAIFEVQTRFFEFNPFREPTGDEQDESNDTPTGPSLPGGAAASGRSPTLSQSDPQFSRSLPALHLRPTAHSASSSPSPSSTSLRAPSPISTSASASTQSTHRPVASASYRGGVVGQAATMRSPPVAPARSARGPSPSSSVSAIAGRFSPQPGSTTNQPHVPAATLRPATAQPAAALPQAPAAQQRSSPQPIVGTNQVRSTLLAAQQQQQGPGQVVSRSPPRSGRAGTKRLPPPPGPVSSLACKHPSQRFTPEEMSLLWDALEGEQKEMIYDARSQDSRTLEGRLKMQGRKLKRWKEYLFRMDRAGAITYNPPAGPIKDKRRIPLRGASVIEAEAEGVYAWSVVTPSRQFTIGADTEAAKIEWMRATQDAINQVMLVEREGLLQRNSAQNEIKDVSSRSAVADYPKAASGDAQMVKAATLEALLKHLFSPECDLIFFKTFLLTYRSFTKPESFFETLKRCFATGKVEVSSTSSASSPAASTSPQSGLRNGSFSGGIAAKFPPATSPQALALVSPRETASNRPRGGTASAAEKKGKNDELLGMQQRVCVVLKQWIAVGYADFSVKMKSAMMAFVEGQLTSDYALVKETKELRAVLQYQMGNEAARNSLFIAEKRQFSDMSAEVVAQHLTLIQFEYFRRIRAHEFLNQAWNKPPMKTICANLLSSIDHFNEVSQWVVHTILCETALAERAKLLSKMIQIAELLLKYNNFCGVMAFVAAFHSAAVSRLKRTWEKVSSSQRKVVDKLTEIFSPTQSFKNYRAAIRSAKRPGCPYVGTFLMDLVYLEEVNPDTIMSGTRELINFAKRRAIYEVISQVLYFRDEPYSFKVDQAVGDSLASMLASSEVVRDPERLSEISRQIEPKEQQGRP</sequence>
<dbReference type="Gene3D" id="2.30.29.30">
    <property type="entry name" value="Pleckstrin-homology domain (PH domain)/Phosphotyrosine-binding domain (PTB)"/>
    <property type="match status" value="2"/>
</dbReference>
<dbReference type="Pfam" id="PF00169">
    <property type="entry name" value="PH"/>
    <property type="match status" value="2"/>
</dbReference>
<feature type="domain" description="Ras-GEF" evidence="5">
    <location>
        <begin position="871"/>
        <end position="1110"/>
    </location>
</feature>
<dbReference type="InterPro" id="IPR008937">
    <property type="entry name" value="Ras-like_GEF"/>
</dbReference>
<evidence type="ECO:0000313" key="7">
    <source>
        <dbReference type="EMBL" id="ELR25286.1"/>
    </source>
</evidence>
<dbReference type="PROSITE" id="PS50009">
    <property type="entry name" value="RASGEF_CAT"/>
    <property type="match status" value="1"/>
</dbReference>
<reference evidence="7 8" key="1">
    <citation type="journal article" date="2013" name="Genome Biol.">
        <title>Genome of Acanthamoeba castellanii highlights extensive lateral gene transfer and early evolution of tyrosine kinase signaling.</title>
        <authorList>
            <person name="Clarke M."/>
            <person name="Lohan A.J."/>
            <person name="Liu B."/>
            <person name="Lagkouvardos I."/>
            <person name="Roy S."/>
            <person name="Zafar N."/>
            <person name="Bertelli C."/>
            <person name="Schilde C."/>
            <person name="Kianianmomeni A."/>
            <person name="Burglin T.R."/>
            <person name="Frech C."/>
            <person name="Turcotte B."/>
            <person name="Kopec K.O."/>
            <person name="Synnott J.M."/>
            <person name="Choo C."/>
            <person name="Paponov I."/>
            <person name="Finkler A."/>
            <person name="Soon Heng Tan C."/>
            <person name="Hutchins A.P."/>
            <person name="Weinmeier T."/>
            <person name="Rattei T."/>
            <person name="Chu J.S."/>
            <person name="Gimenez G."/>
            <person name="Irimia M."/>
            <person name="Rigden D.J."/>
            <person name="Fitzpatrick D.A."/>
            <person name="Lorenzo-Morales J."/>
            <person name="Bateman A."/>
            <person name="Chiu C.H."/>
            <person name="Tang P."/>
            <person name="Hegemann P."/>
            <person name="Fromm H."/>
            <person name="Raoult D."/>
            <person name="Greub G."/>
            <person name="Miranda-Saavedra D."/>
            <person name="Chen N."/>
            <person name="Nash P."/>
            <person name="Ginger M.L."/>
            <person name="Horn M."/>
            <person name="Schaap P."/>
            <person name="Caler L."/>
            <person name="Loftus B."/>
        </authorList>
    </citation>
    <scope>NUCLEOTIDE SEQUENCE [LARGE SCALE GENOMIC DNA]</scope>
    <source>
        <strain evidence="7 8">Neff</strain>
    </source>
</reference>
<dbReference type="GO" id="GO:0007265">
    <property type="term" value="P:Ras protein signal transduction"/>
    <property type="evidence" value="ECO:0007669"/>
    <property type="project" value="TreeGrafter"/>
</dbReference>
<dbReference type="PROSITE" id="PS50003">
    <property type="entry name" value="PH_DOMAIN"/>
    <property type="match status" value="2"/>
</dbReference>
<dbReference type="EMBL" id="KB007805">
    <property type="protein sequence ID" value="ELR25286.1"/>
    <property type="molecule type" value="Genomic_DNA"/>
</dbReference>
<feature type="compositionally biased region" description="Polar residues" evidence="3">
    <location>
        <begin position="302"/>
        <end position="311"/>
    </location>
</feature>
<feature type="compositionally biased region" description="Polar residues" evidence="3">
    <location>
        <begin position="10"/>
        <end position="40"/>
    </location>
</feature>
<dbReference type="VEuPathDB" id="AmoebaDB:ACA1_290610"/>
<dbReference type="CDD" id="cd00155">
    <property type="entry name" value="RasGEF"/>
    <property type="match status" value="1"/>
</dbReference>
<dbReference type="Pfam" id="PF00618">
    <property type="entry name" value="RasGEF_N"/>
    <property type="match status" value="1"/>
</dbReference>
<evidence type="ECO:0000256" key="2">
    <source>
        <dbReference type="PROSITE-ProRule" id="PRU00168"/>
    </source>
</evidence>
<evidence type="ECO:0000313" key="8">
    <source>
        <dbReference type="Proteomes" id="UP000011083"/>
    </source>
</evidence>
<dbReference type="InterPro" id="IPR001895">
    <property type="entry name" value="RASGEF_cat_dom"/>
</dbReference>
<dbReference type="AlphaFoldDB" id="L8HLJ9"/>
<feature type="compositionally biased region" description="Low complexity" evidence="3">
    <location>
        <begin position="374"/>
        <end position="399"/>
    </location>
</feature>
<dbReference type="RefSeq" id="XP_004368041.1">
    <property type="nucleotide sequence ID" value="XM_004367984.1"/>
</dbReference>
<evidence type="ECO:0000256" key="1">
    <source>
        <dbReference type="ARBA" id="ARBA00022658"/>
    </source>
</evidence>
<keyword evidence="1 2" id="KW-0344">Guanine-nucleotide releasing factor</keyword>
<dbReference type="InterPro" id="IPR023578">
    <property type="entry name" value="Ras_GEF_dom_sf"/>
</dbReference>
<dbReference type="GO" id="GO:0005886">
    <property type="term" value="C:plasma membrane"/>
    <property type="evidence" value="ECO:0007669"/>
    <property type="project" value="TreeGrafter"/>
</dbReference>
<dbReference type="InterPro" id="IPR036964">
    <property type="entry name" value="RASGEF_cat_dom_sf"/>
</dbReference>